<dbReference type="EMBL" id="JAGGLL010000026">
    <property type="protein sequence ID" value="MBP2023288.1"/>
    <property type="molecule type" value="Genomic_DNA"/>
</dbReference>
<dbReference type="Pfam" id="PF13185">
    <property type="entry name" value="GAF_2"/>
    <property type="match status" value="1"/>
</dbReference>
<organism evidence="3 4">
    <name type="scientific">Clostridium punense</name>
    <dbReference type="NCBI Taxonomy" id="1054297"/>
    <lineage>
        <taxon>Bacteria</taxon>
        <taxon>Bacillati</taxon>
        <taxon>Bacillota</taxon>
        <taxon>Clostridia</taxon>
        <taxon>Eubacteriales</taxon>
        <taxon>Clostridiaceae</taxon>
        <taxon>Clostridium</taxon>
    </lineage>
</organism>
<dbReference type="Pfam" id="PF00990">
    <property type="entry name" value="GGDEF"/>
    <property type="match status" value="1"/>
</dbReference>
<dbReference type="InterPro" id="IPR050469">
    <property type="entry name" value="Diguanylate_Cyclase"/>
</dbReference>
<keyword evidence="4" id="KW-1185">Reference proteome</keyword>
<dbReference type="PROSITE" id="PS50887">
    <property type="entry name" value="GGDEF"/>
    <property type="match status" value="1"/>
</dbReference>
<keyword evidence="1" id="KW-0802">TPR repeat</keyword>
<evidence type="ECO:0000256" key="1">
    <source>
        <dbReference type="PROSITE-ProRule" id="PRU00339"/>
    </source>
</evidence>
<dbReference type="CDD" id="cd01949">
    <property type="entry name" value="GGDEF"/>
    <property type="match status" value="1"/>
</dbReference>
<dbReference type="InterPro" id="IPR003018">
    <property type="entry name" value="GAF"/>
</dbReference>
<dbReference type="SMART" id="SM00028">
    <property type="entry name" value="TPR"/>
    <property type="match status" value="5"/>
</dbReference>
<sequence>MEKKDYIEKTEKEIDVSLNEAWTLIRTDLKQAFSIIKKAEKLAIKINYDKGIAFCMILLARYNAIKSSNYDEALQLASEGNELAISIGSDEVQIKASYVLGYLYTDLGNLELGLRNYFRGLELMKEKNEEIDPFFLNNIGVVYYDSGQFDEALEFLQEALKTLRKIEKVEYIFESLVLANIAEIYLIKKNTETALKFINESFIVLKENGAESHCFAQNYNVLGLIYKEIGDFQKALENLQLSLSLYKENNQKYMEANGFKEIGKLYLSRNRKEEAIINLKNGLKIAERINAFGMLKDIYMVLAEIAEKDNDYKNAFNYLKSYNELNEKIKTKELDDKLVQHMTEFKVEKAQKDAEIQRLKNEELRRKSEETALKARALAESYEDIKIIGEIGQKITATLDIKKVLNMVYKNINKLMDADIFGICLYNAEQGLITFRIMIEQGKRLPLIKTTIDNEKSFAAKCIREKQAVCLNNIIADSNQQLRYGHGVTKMLSKSIIYYPLIVEDKVVGAMTVQSYRENAYSERSMGMIKALASYIAIALNNSQKSEELKAKSNELEILSKTDVLTGVFNRRYLMDRIEEEALNYKKTQQEFSVVILDIDYFKKVNDIYGHDCGDYILVKLTKLLKTSMRRQDILARWGGEEFLMLLPNTKGDAATSLCEGIRKKIEGTNFVYRKNKIKLTVTFGVEEYNESLGVDSTINNADKNLYKGKNQGRNCVVSH</sequence>
<reference evidence="3 4" key="1">
    <citation type="submission" date="2021-03" db="EMBL/GenBank/DDBJ databases">
        <title>Genomic Encyclopedia of Type Strains, Phase IV (KMG-IV): sequencing the most valuable type-strain genomes for metagenomic binning, comparative biology and taxonomic classification.</title>
        <authorList>
            <person name="Goeker M."/>
        </authorList>
    </citation>
    <scope>NUCLEOTIDE SEQUENCE [LARGE SCALE GENOMIC DNA]</scope>
    <source>
        <strain evidence="3 4">DSM 28650</strain>
    </source>
</reference>
<comment type="caution">
    <text evidence="3">The sequence shown here is derived from an EMBL/GenBank/DDBJ whole genome shotgun (WGS) entry which is preliminary data.</text>
</comment>
<name>A0ABS4K685_9CLOT</name>
<evidence type="ECO:0000259" key="2">
    <source>
        <dbReference type="PROSITE" id="PS50887"/>
    </source>
</evidence>
<dbReference type="Gene3D" id="1.25.40.10">
    <property type="entry name" value="Tetratricopeptide repeat domain"/>
    <property type="match status" value="2"/>
</dbReference>
<dbReference type="SUPFAM" id="SSF55781">
    <property type="entry name" value="GAF domain-like"/>
    <property type="match status" value="1"/>
</dbReference>
<evidence type="ECO:0000313" key="4">
    <source>
        <dbReference type="Proteomes" id="UP001519308"/>
    </source>
</evidence>
<dbReference type="InterPro" id="IPR019734">
    <property type="entry name" value="TPR_rpt"/>
</dbReference>
<dbReference type="Pfam" id="PF13424">
    <property type="entry name" value="TPR_12"/>
    <property type="match status" value="1"/>
</dbReference>
<dbReference type="Gene3D" id="3.30.70.270">
    <property type="match status" value="1"/>
</dbReference>
<feature type="repeat" description="TPR" evidence="1">
    <location>
        <begin position="133"/>
        <end position="166"/>
    </location>
</feature>
<dbReference type="InterPro" id="IPR029016">
    <property type="entry name" value="GAF-like_dom_sf"/>
</dbReference>
<feature type="domain" description="GGDEF" evidence="2">
    <location>
        <begin position="590"/>
        <end position="720"/>
    </location>
</feature>
<dbReference type="SUPFAM" id="SSF48452">
    <property type="entry name" value="TPR-like"/>
    <property type="match status" value="2"/>
</dbReference>
<proteinExistence type="predicted"/>
<dbReference type="PANTHER" id="PTHR45138">
    <property type="entry name" value="REGULATORY COMPONENTS OF SENSORY TRANSDUCTION SYSTEM"/>
    <property type="match status" value="1"/>
</dbReference>
<dbReference type="InterPro" id="IPR011990">
    <property type="entry name" value="TPR-like_helical_dom_sf"/>
</dbReference>
<dbReference type="SMART" id="SM00267">
    <property type="entry name" value="GGDEF"/>
    <property type="match status" value="1"/>
</dbReference>
<dbReference type="PROSITE" id="PS50005">
    <property type="entry name" value="TPR"/>
    <property type="match status" value="2"/>
</dbReference>
<dbReference type="PANTHER" id="PTHR45138:SF9">
    <property type="entry name" value="DIGUANYLATE CYCLASE DGCM-RELATED"/>
    <property type="match status" value="1"/>
</dbReference>
<dbReference type="SUPFAM" id="SSF55073">
    <property type="entry name" value="Nucleotide cyclase"/>
    <property type="match status" value="1"/>
</dbReference>
<evidence type="ECO:0000313" key="3">
    <source>
        <dbReference type="EMBL" id="MBP2023288.1"/>
    </source>
</evidence>
<dbReference type="Proteomes" id="UP001519308">
    <property type="component" value="Unassembled WGS sequence"/>
</dbReference>
<dbReference type="Gene3D" id="3.30.450.40">
    <property type="match status" value="1"/>
</dbReference>
<dbReference type="RefSeq" id="WP_209649773.1">
    <property type="nucleotide sequence ID" value="NZ_JAGGLL010000026.1"/>
</dbReference>
<gene>
    <name evidence="3" type="ORF">J2Z44_003125</name>
</gene>
<accession>A0ABS4K685</accession>
<dbReference type="InterPro" id="IPR043128">
    <property type="entry name" value="Rev_trsase/Diguanyl_cyclase"/>
</dbReference>
<dbReference type="SMART" id="SM00065">
    <property type="entry name" value="GAF"/>
    <property type="match status" value="1"/>
</dbReference>
<feature type="repeat" description="TPR" evidence="1">
    <location>
        <begin position="216"/>
        <end position="249"/>
    </location>
</feature>
<dbReference type="NCBIfam" id="TIGR00254">
    <property type="entry name" value="GGDEF"/>
    <property type="match status" value="1"/>
</dbReference>
<dbReference type="InterPro" id="IPR000160">
    <property type="entry name" value="GGDEF_dom"/>
</dbReference>
<protein>
    <submittedName>
        <fullName evidence="3">Diguanylate cyclase (GGDEF)-like protein</fullName>
    </submittedName>
</protein>
<dbReference type="Pfam" id="PF13374">
    <property type="entry name" value="TPR_10"/>
    <property type="match status" value="1"/>
</dbReference>
<dbReference type="InterPro" id="IPR029787">
    <property type="entry name" value="Nucleotide_cyclase"/>
</dbReference>